<dbReference type="RefSeq" id="WP_119704519.1">
    <property type="nucleotide sequence ID" value="NZ_JBHSOI010000002.1"/>
</dbReference>
<feature type="region of interest" description="Disordered" evidence="1">
    <location>
        <begin position="137"/>
        <end position="157"/>
    </location>
</feature>
<accession>A0A371P1Z7</accession>
<sequence length="157" mass="17196">MDADEPGWPMIDDFFRDLAVGRSAATARRYLRVRARLYAFLETADLSGALGADAATVLQAERQRHDSGAFWAVLGVGELARCLPAFAGDPWLPDGLAEARVHLSVVSRLAARLGDSPGRHDVHAAVDLSRELLDVRPSATEPPRMPDRFLRRPGPSW</sequence>
<evidence type="ECO:0000313" key="3">
    <source>
        <dbReference type="Proteomes" id="UP000265581"/>
    </source>
</evidence>
<name>A0A371P1Z7_9ACTN</name>
<dbReference type="OrthoDB" id="3746081at2"/>
<protein>
    <recommendedName>
        <fullName evidence="4">Core-binding (CB) domain-containing protein</fullName>
    </recommendedName>
</protein>
<proteinExistence type="predicted"/>
<organism evidence="2 3">
    <name type="scientific">Aeromicrobium endophyticum</name>
    <dbReference type="NCBI Taxonomy" id="2292704"/>
    <lineage>
        <taxon>Bacteria</taxon>
        <taxon>Bacillati</taxon>
        <taxon>Actinomycetota</taxon>
        <taxon>Actinomycetes</taxon>
        <taxon>Propionibacteriales</taxon>
        <taxon>Nocardioidaceae</taxon>
        <taxon>Aeromicrobium</taxon>
    </lineage>
</organism>
<evidence type="ECO:0000256" key="1">
    <source>
        <dbReference type="SAM" id="MobiDB-lite"/>
    </source>
</evidence>
<dbReference type="EMBL" id="QUBR01000002">
    <property type="protein sequence ID" value="REK69921.1"/>
    <property type="molecule type" value="Genomic_DNA"/>
</dbReference>
<keyword evidence="3" id="KW-1185">Reference proteome</keyword>
<evidence type="ECO:0000313" key="2">
    <source>
        <dbReference type="EMBL" id="REK69921.1"/>
    </source>
</evidence>
<dbReference type="Proteomes" id="UP000265581">
    <property type="component" value="Unassembled WGS sequence"/>
</dbReference>
<evidence type="ECO:0008006" key="4">
    <source>
        <dbReference type="Google" id="ProtNLM"/>
    </source>
</evidence>
<reference evidence="2 3" key="1">
    <citation type="submission" date="2018-08" db="EMBL/GenBank/DDBJ databases">
        <title>Aeromicrobium sp. M2KJ-4, whole genome shotgun sequence.</title>
        <authorList>
            <person name="Tuo L."/>
        </authorList>
    </citation>
    <scope>NUCLEOTIDE SEQUENCE [LARGE SCALE GENOMIC DNA]</scope>
    <source>
        <strain evidence="2 3">M2KJ-4</strain>
    </source>
</reference>
<gene>
    <name evidence="2" type="ORF">DX116_12070</name>
</gene>
<comment type="caution">
    <text evidence="2">The sequence shown here is derived from an EMBL/GenBank/DDBJ whole genome shotgun (WGS) entry which is preliminary data.</text>
</comment>
<dbReference type="AlphaFoldDB" id="A0A371P1Z7"/>